<protein>
    <recommendedName>
        <fullName evidence="4">DUF3887 domain-containing protein</fullName>
    </recommendedName>
</protein>
<dbReference type="AlphaFoldDB" id="A0A399T197"/>
<evidence type="ECO:0000256" key="1">
    <source>
        <dbReference type="SAM" id="SignalP"/>
    </source>
</evidence>
<comment type="caution">
    <text evidence="2">The sequence shown here is derived from an EMBL/GenBank/DDBJ whole genome shotgun (WGS) entry which is preliminary data.</text>
</comment>
<name>A0A399T197_9BACT</name>
<evidence type="ECO:0000313" key="2">
    <source>
        <dbReference type="EMBL" id="RIJ48057.1"/>
    </source>
</evidence>
<evidence type="ECO:0000313" key="3">
    <source>
        <dbReference type="Proteomes" id="UP000265926"/>
    </source>
</evidence>
<feature type="signal peptide" evidence="1">
    <location>
        <begin position="1"/>
        <end position="20"/>
    </location>
</feature>
<dbReference type="OrthoDB" id="1367364at2"/>
<dbReference type="EMBL" id="QWGR01000006">
    <property type="protein sequence ID" value="RIJ48057.1"/>
    <property type="molecule type" value="Genomic_DNA"/>
</dbReference>
<dbReference type="Proteomes" id="UP000265926">
    <property type="component" value="Unassembled WGS sequence"/>
</dbReference>
<evidence type="ECO:0008006" key="4">
    <source>
        <dbReference type="Google" id="ProtNLM"/>
    </source>
</evidence>
<keyword evidence="3" id="KW-1185">Reference proteome</keyword>
<organism evidence="2 3">
    <name type="scientific">Maribellus luteus</name>
    <dbReference type="NCBI Taxonomy" id="2305463"/>
    <lineage>
        <taxon>Bacteria</taxon>
        <taxon>Pseudomonadati</taxon>
        <taxon>Bacteroidota</taxon>
        <taxon>Bacteroidia</taxon>
        <taxon>Marinilabiliales</taxon>
        <taxon>Prolixibacteraceae</taxon>
        <taxon>Maribellus</taxon>
    </lineage>
</organism>
<gene>
    <name evidence="2" type="ORF">D1614_12680</name>
</gene>
<accession>A0A399T197</accession>
<sequence length="149" mass="17739">MKKIALGIILVLISVLQNHAQELPDSIINDFFKTYEKEGASKALDDLYATNPWTSRIQDAINNIKNQMERFDEELVGEYYGYEKIVSKKLGDSYVLESYFLKFDRQFLRLTFQFYRPKDKWRLLSFKFDDTFDDEIEEAAKLYYLNLDN</sequence>
<proteinExistence type="predicted"/>
<reference evidence="2 3" key="1">
    <citation type="submission" date="2018-08" db="EMBL/GenBank/DDBJ databases">
        <title>Pallidiluteibacterium maritimus gen. nov., sp. nov., isolated from coastal sediment.</title>
        <authorList>
            <person name="Zhou L.Y."/>
        </authorList>
    </citation>
    <scope>NUCLEOTIDE SEQUENCE [LARGE SCALE GENOMIC DNA]</scope>
    <source>
        <strain evidence="2 3">XSD2</strain>
    </source>
</reference>
<keyword evidence="1" id="KW-0732">Signal</keyword>
<feature type="chain" id="PRO_5017459575" description="DUF3887 domain-containing protein" evidence="1">
    <location>
        <begin position="21"/>
        <end position="149"/>
    </location>
</feature>